<dbReference type="RefSeq" id="WP_309794374.1">
    <property type="nucleotide sequence ID" value="NZ_JAVDPW010000004.1"/>
</dbReference>
<dbReference type="GO" id="GO:0008168">
    <property type="term" value="F:methyltransferase activity"/>
    <property type="evidence" value="ECO:0007669"/>
    <property type="project" value="UniProtKB-KW"/>
</dbReference>
<dbReference type="GO" id="GO:0032259">
    <property type="term" value="P:methylation"/>
    <property type="evidence" value="ECO:0007669"/>
    <property type="project" value="UniProtKB-KW"/>
</dbReference>
<sequence length="258" mass="29547">MVSSTDRQWQKWGAQNPYFGIVGIETKEFETRWRERFFETGKVHMDLVFDQLKRYDALPEGRTKALDFGCGAGRLLLQLADRFDAIVGVDVSQDQLALAKQNVTGNAPRLLTSLDQLSGEAGTFDFVNTFVVLQHIRPEQGYQIIDKLLKLLRPGGSFAIHFTVGDTRDLRRRLNWARYRIPPLHWAYNLSRRRPFSEPIMEMNKYDLSRVGMIFMQNDVGRFGTKLFNHTANTGMLTFGRKEPGIDVLPQNMAGDSN</sequence>
<comment type="caution">
    <text evidence="3">The sequence shown here is derived from an EMBL/GenBank/DDBJ whole genome shotgun (WGS) entry which is preliminary data.</text>
</comment>
<protein>
    <submittedName>
        <fullName evidence="3">SAM-dependent methyltransferase</fullName>
    </submittedName>
</protein>
<name>A0ABU1JMZ0_9PROT</name>
<reference evidence="3 4" key="1">
    <citation type="submission" date="2023-07" db="EMBL/GenBank/DDBJ databases">
        <title>Sorghum-associated microbial communities from plants grown in Nebraska, USA.</title>
        <authorList>
            <person name="Schachtman D."/>
        </authorList>
    </citation>
    <scope>NUCLEOTIDE SEQUENCE [LARGE SCALE GENOMIC DNA]</scope>
    <source>
        <strain evidence="3 4">584</strain>
    </source>
</reference>
<evidence type="ECO:0000256" key="1">
    <source>
        <dbReference type="ARBA" id="ARBA00022679"/>
    </source>
</evidence>
<organism evidence="3 4">
    <name type="scientific">Inquilinus ginsengisoli</name>
    <dbReference type="NCBI Taxonomy" id="363840"/>
    <lineage>
        <taxon>Bacteria</taxon>
        <taxon>Pseudomonadati</taxon>
        <taxon>Pseudomonadota</taxon>
        <taxon>Alphaproteobacteria</taxon>
        <taxon>Rhodospirillales</taxon>
        <taxon>Rhodospirillaceae</taxon>
        <taxon>Inquilinus</taxon>
    </lineage>
</organism>
<evidence type="ECO:0000313" key="3">
    <source>
        <dbReference type="EMBL" id="MDR6289982.1"/>
    </source>
</evidence>
<gene>
    <name evidence="3" type="ORF">E9232_002503</name>
</gene>
<proteinExistence type="predicted"/>
<accession>A0ABU1JMZ0</accession>
<dbReference type="Gene3D" id="3.40.50.150">
    <property type="entry name" value="Vaccinia Virus protein VP39"/>
    <property type="match status" value="1"/>
</dbReference>
<keyword evidence="3" id="KW-0489">Methyltransferase</keyword>
<dbReference type="PANTHER" id="PTHR43861">
    <property type="entry name" value="TRANS-ACONITATE 2-METHYLTRANSFERASE-RELATED"/>
    <property type="match status" value="1"/>
</dbReference>
<keyword evidence="4" id="KW-1185">Reference proteome</keyword>
<dbReference type="Pfam" id="PF13649">
    <property type="entry name" value="Methyltransf_25"/>
    <property type="match status" value="1"/>
</dbReference>
<evidence type="ECO:0000259" key="2">
    <source>
        <dbReference type="Pfam" id="PF13649"/>
    </source>
</evidence>
<dbReference type="InterPro" id="IPR029063">
    <property type="entry name" value="SAM-dependent_MTases_sf"/>
</dbReference>
<dbReference type="EMBL" id="JAVDPW010000004">
    <property type="protein sequence ID" value="MDR6289982.1"/>
    <property type="molecule type" value="Genomic_DNA"/>
</dbReference>
<feature type="domain" description="Methyltransferase" evidence="2">
    <location>
        <begin position="66"/>
        <end position="156"/>
    </location>
</feature>
<dbReference type="CDD" id="cd02440">
    <property type="entry name" value="AdoMet_MTases"/>
    <property type="match status" value="1"/>
</dbReference>
<dbReference type="Proteomes" id="UP001262410">
    <property type="component" value="Unassembled WGS sequence"/>
</dbReference>
<dbReference type="SUPFAM" id="SSF53335">
    <property type="entry name" value="S-adenosyl-L-methionine-dependent methyltransferases"/>
    <property type="match status" value="1"/>
</dbReference>
<dbReference type="InterPro" id="IPR041698">
    <property type="entry name" value="Methyltransf_25"/>
</dbReference>
<evidence type="ECO:0000313" key="4">
    <source>
        <dbReference type="Proteomes" id="UP001262410"/>
    </source>
</evidence>
<keyword evidence="1" id="KW-0808">Transferase</keyword>